<feature type="domain" description="Resolvase/invertase-type recombinase catalytic" evidence="5">
    <location>
        <begin position="34"/>
        <end position="106"/>
    </location>
</feature>
<dbReference type="PROSITE" id="PS51736">
    <property type="entry name" value="RECOMBINASES_3"/>
    <property type="match status" value="1"/>
</dbReference>
<keyword evidence="1" id="KW-0229">DNA integration</keyword>
<dbReference type="EMBL" id="JAPNUD010000007">
    <property type="protein sequence ID" value="MDA0639808.1"/>
    <property type="molecule type" value="Genomic_DNA"/>
</dbReference>
<dbReference type="InterPro" id="IPR006118">
    <property type="entry name" value="Recombinase_CS"/>
</dbReference>
<dbReference type="CDD" id="cd03768">
    <property type="entry name" value="SR_ResInv"/>
    <property type="match status" value="1"/>
</dbReference>
<accession>A0ABT4SRB4</accession>
<evidence type="ECO:0000259" key="5">
    <source>
        <dbReference type="PROSITE" id="PS51736"/>
    </source>
</evidence>
<evidence type="ECO:0000256" key="2">
    <source>
        <dbReference type="ARBA" id="ARBA00023125"/>
    </source>
</evidence>
<reference evidence="6 7" key="1">
    <citation type="submission" date="2022-11" db="EMBL/GenBank/DDBJ databases">
        <title>Nonomuraea corallina sp. nov., a new species of the genus Nonomuraea isolated from sea side sediment in Thai sea.</title>
        <authorList>
            <person name="Ngamcharungchit C."/>
            <person name="Matsumoto A."/>
            <person name="Suriyachadkun C."/>
            <person name="Panbangred W."/>
            <person name="Inahashi Y."/>
            <person name="Intra B."/>
        </authorList>
    </citation>
    <scope>NUCLEOTIDE SEQUENCE [LARGE SCALE GENOMIC DNA]</scope>
    <source>
        <strain evidence="6 7">DSM 43553</strain>
    </source>
</reference>
<organism evidence="6 7">
    <name type="scientific">Nonomuraea ferruginea</name>
    <dbReference type="NCBI Taxonomy" id="46174"/>
    <lineage>
        <taxon>Bacteria</taxon>
        <taxon>Bacillati</taxon>
        <taxon>Actinomycetota</taxon>
        <taxon>Actinomycetes</taxon>
        <taxon>Streptosporangiales</taxon>
        <taxon>Streptosporangiaceae</taxon>
        <taxon>Nonomuraea</taxon>
    </lineage>
</organism>
<dbReference type="Pfam" id="PF00239">
    <property type="entry name" value="Resolvase"/>
    <property type="match status" value="1"/>
</dbReference>
<dbReference type="RefSeq" id="WP_271275235.1">
    <property type="nucleotide sequence ID" value="NZ_BAABFD010000004.1"/>
</dbReference>
<evidence type="ECO:0000256" key="1">
    <source>
        <dbReference type="ARBA" id="ARBA00022908"/>
    </source>
</evidence>
<keyword evidence="7" id="KW-1185">Reference proteome</keyword>
<protein>
    <submittedName>
        <fullName evidence="6">Recombinase family protein</fullName>
    </submittedName>
</protein>
<dbReference type="Proteomes" id="UP001212498">
    <property type="component" value="Unassembled WGS sequence"/>
</dbReference>
<dbReference type="SUPFAM" id="SSF53041">
    <property type="entry name" value="Resolvase-like"/>
    <property type="match status" value="1"/>
</dbReference>
<dbReference type="PROSITE" id="PS00397">
    <property type="entry name" value="RECOMBINASES_1"/>
    <property type="match status" value="1"/>
</dbReference>
<evidence type="ECO:0000313" key="7">
    <source>
        <dbReference type="Proteomes" id="UP001212498"/>
    </source>
</evidence>
<name>A0ABT4SRB4_9ACTN</name>
<keyword evidence="3" id="KW-0233">DNA recombination</keyword>
<evidence type="ECO:0000256" key="3">
    <source>
        <dbReference type="ARBA" id="ARBA00023172"/>
    </source>
</evidence>
<feature type="active site" description="O-(5'-phospho-DNA)-serine intermediate" evidence="4">
    <location>
        <position position="42"/>
    </location>
</feature>
<comment type="caution">
    <text evidence="6">The sequence shown here is derived from an EMBL/GenBank/DDBJ whole genome shotgun (WGS) entry which is preliminary data.</text>
</comment>
<keyword evidence="2" id="KW-0238">DNA-binding</keyword>
<evidence type="ECO:0000256" key="4">
    <source>
        <dbReference type="PROSITE-ProRule" id="PRU10137"/>
    </source>
</evidence>
<proteinExistence type="predicted"/>
<evidence type="ECO:0000313" key="6">
    <source>
        <dbReference type="EMBL" id="MDA0639808.1"/>
    </source>
</evidence>
<gene>
    <name evidence="6" type="ORF">OUY24_04155</name>
</gene>
<dbReference type="InterPro" id="IPR006119">
    <property type="entry name" value="Resolv_N"/>
</dbReference>
<dbReference type="Gene3D" id="3.40.50.1390">
    <property type="entry name" value="Resolvase, N-terminal catalytic domain"/>
    <property type="match status" value="1"/>
</dbReference>
<dbReference type="InterPro" id="IPR036162">
    <property type="entry name" value="Resolvase-like_N_sf"/>
</dbReference>
<sequence length="106" mass="10916">MTITPSVAGNADAPANDLVVDDPLAAEPANSSGALIGYARVSTAGQLFDRQITALKAVGCMRIFSDMKSGKNAERDEMAKALDYLRGGDTLVVGTSPRGVDTLSTG</sequence>